<feature type="domain" description="Transmembrane protein 135 N-terminal" evidence="7">
    <location>
        <begin position="340"/>
        <end position="462"/>
    </location>
</feature>
<feature type="region of interest" description="Disordered" evidence="6">
    <location>
        <begin position="536"/>
        <end position="556"/>
    </location>
</feature>
<comment type="subcellular location">
    <subcellularLocation>
        <location evidence="1">Endomembrane system</location>
        <topology evidence="1">Multi-pass membrane protein</topology>
    </subcellularLocation>
</comment>
<dbReference type="PANTHER" id="PTHR12459">
    <property type="entry name" value="TRANSMEMBRANE PROTEIN 135-RELATED"/>
    <property type="match status" value="1"/>
</dbReference>
<evidence type="ECO:0000256" key="2">
    <source>
        <dbReference type="ARBA" id="ARBA00008924"/>
    </source>
</evidence>
<dbReference type="PANTHER" id="PTHR12459:SF15">
    <property type="entry name" value="TRANSMEMBRANE PROTEIN 135"/>
    <property type="match status" value="1"/>
</dbReference>
<evidence type="ECO:0000313" key="8">
    <source>
        <dbReference type="EMBL" id="KAF8481952.1"/>
    </source>
</evidence>
<reference evidence="8" key="1">
    <citation type="submission" date="2019-10" db="EMBL/GenBank/DDBJ databases">
        <authorList>
            <consortium name="DOE Joint Genome Institute"/>
            <person name="Kuo A."/>
            <person name="Miyauchi S."/>
            <person name="Kiss E."/>
            <person name="Drula E."/>
            <person name="Kohler A."/>
            <person name="Sanchez-Garcia M."/>
            <person name="Andreopoulos B."/>
            <person name="Barry K.W."/>
            <person name="Bonito G."/>
            <person name="Buee M."/>
            <person name="Carver A."/>
            <person name="Chen C."/>
            <person name="Cichocki N."/>
            <person name="Clum A."/>
            <person name="Culley D."/>
            <person name="Crous P.W."/>
            <person name="Fauchery L."/>
            <person name="Girlanda M."/>
            <person name="Hayes R."/>
            <person name="Keri Z."/>
            <person name="LaButti K."/>
            <person name="Lipzen A."/>
            <person name="Lombard V."/>
            <person name="Magnuson J."/>
            <person name="Maillard F."/>
            <person name="Morin E."/>
            <person name="Murat C."/>
            <person name="Nolan M."/>
            <person name="Ohm R."/>
            <person name="Pangilinan J."/>
            <person name="Pereira M."/>
            <person name="Perotto S."/>
            <person name="Peter M."/>
            <person name="Riley R."/>
            <person name="Sitrit Y."/>
            <person name="Stielow B."/>
            <person name="Szollosi G."/>
            <person name="Zifcakova L."/>
            <person name="Stursova M."/>
            <person name="Spatafora J.W."/>
            <person name="Tedersoo L."/>
            <person name="Vaario L.-M."/>
            <person name="Yamada A."/>
            <person name="Yan M."/>
            <person name="Wang P."/>
            <person name="Xu J."/>
            <person name="Bruns T."/>
            <person name="Baldrian P."/>
            <person name="Vilgalys R."/>
            <person name="Henrissat B."/>
            <person name="Grigoriev I.V."/>
            <person name="Hibbett D."/>
            <person name="Nagy L.G."/>
            <person name="Martin F.M."/>
        </authorList>
    </citation>
    <scope>NUCLEOTIDE SEQUENCE</scope>
    <source>
        <strain evidence="8">Prilba</strain>
    </source>
</reference>
<dbReference type="OrthoDB" id="4021778at2759"/>
<comment type="caution">
    <text evidence="8">The sequence shown here is derived from an EMBL/GenBank/DDBJ whole genome shotgun (WGS) entry which is preliminary data.</text>
</comment>
<reference evidence="8" key="2">
    <citation type="journal article" date="2020" name="Nat. Commun.">
        <title>Large-scale genome sequencing of mycorrhizal fungi provides insights into the early evolution of symbiotic traits.</title>
        <authorList>
            <person name="Miyauchi S."/>
            <person name="Kiss E."/>
            <person name="Kuo A."/>
            <person name="Drula E."/>
            <person name="Kohler A."/>
            <person name="Sanchez-Garcia M."/>
            <person name="Morin E."/>
            <person name="Andreopoulos B."/>
            <person name="Barry K.W."/>
            <person name="Bonito G."/>
            <person name="Buee M."/>
            <person name="Carver A."/>
            <person name="Chen C."/>
            <person name="Cichocki N."/>
            <person name="Clum A."/>
            <person name="Culley D."/>
            <person name="Crous P.W."/>
            <person name="Fauchery L."/>
            <person name="Girlanda M."/>
            <person name="Hayes R.D."/>
            <person name="Keri Z."/>
            <person name="LaButti K."/>
            <person name="Lipzen A."/>
            <person name="Lombard V."/>
            <person name="Magnuson J."/>
            <person name="Maillard F."/>
            <person name="Murat C."/>
            <person name="Nolan M."/>
            <person name="Ohm R.A."/>
            <person name="Pangilinan J."/>
            <person name="Pereira M.F."/>
            <person name="Perotto S."/>
            <person name="Peter M."/>
            <person name="Pfister S."/>
            <person name="Riley R."/>
            <person name="Sitrit Y."/>
            <person name="Stielow J.B."/>
            <person name="Szollosi G."/>
            <person name="Zifcakova L."/>
            <person name="Stursova M."/>
            <person name="Spatafora J.W."/>
            <person name="Tedersoo L."/>
            <person name="Vaario L.M."/>
            <person name="Yamada A."/>
            <person name="Yan M."/>
            <person name="Wang P."/>
            <person name="Xu J."/>
            <person name="Bruns T."/>
            <person name="Baldrian P."/>
            <person name="Vilgalys R."/>
            <person name="Dunand C."/>
            <person name="Henrissat B."/>
            <person name="Grigoriev I.V."/>
            <person name="Hibbett D."/>
            <person name="Nagy L.G."/>
            <person name="Martin F.M."/>
        </authorList>
    </citation>
    <scope>NUCLEOTIDE SEQUENCE</scope>
    <source>
        <strain evidence="8">Prilba</strain>
    </source>
</reference>
<evidence type="ECO:0000256" key="5">
    <source>
        <dbReference type="ARBA" id="ARBA00023136"/>
    </source>
</evidence>
<evidence type="ECO:0000256" key="4">
    <source>
        <dbReference type="ARBA" id="ARBA00022989"/>
    </source>
</evidence>
<dbReference type="GO" id="GO:0012505">
    <property type="term" value="C:endomembrane system"/>
    <property type="evidence" value="ECO:0007669"/>
    <property type="project" value="UniProtKB-SubCell"/>
</dbReference>
<evidence type="ECO:0000256" key="1">
    <source>
        <dbReference type="ARBA" id="ARBA00004127"/>
    </source>
</evidence>
<proteinExistence type="inferred from homology"/>
<evidence type="ECO:0000256" key="3">
    <source>
        <dbReference type="ARBA" id="ARBA00022692"/>
    </source>
</evidence>
<name>A0A9P5MYW7_9AGAM</name>
<protein>
    <recommendedName>
        <fullName evidence="7">Transmembrane protein 135 N-terminal domain-containing protein</fullName>
    </recommendedName>
</protein>
<keyword evidence="9" id="KW-1185">Reference proteome</keyword>
<evidence type="ECO:0000256" key="6">
    <source>
        <dbReference type="SAM" id="MobiDB-lite"/>
    </source>
</evidence>
<keyword evidence="4" id="KW-1133">Transmembrane helix</keyword>
<dbReference type="InterPro" id="IPR026749">
    <property type="entry name" value="Tmem135"/>
</dbReference>
<feature type="compositionally biased region" description="Polar residues" evidence="6">
    <location>
        <begin position="544"/>
        <end position="556"/>
    </location>
</feature>
<organism evidence="8 9">
    <name type="scientific">Russula ochroleuca</name>
    <dbReference type="NCBI Taxonomy" id="152965"/>
    <lineage>
        <taxon>Eukaryota</taxon>
        <taxon>Fungi</taxon>
        <taxon>Dikarya</taxon>
        <taxon>Basidiomycota</taxon>
        <taxon>Agaricomycotina</taxon>
        <taxon>Agaricomycetes</taxon>
        <taxon>Russulales</taxon>
        <taxon>Russulaceae</taxon>
        <taxon>Russula</taxon>
    </lineage>
</organism>
<dbReference type="Proteomes" id="UP000759537">
    <property type="component" value="Unassembled WGS sequence"/>
</dbReference>
<gene>
    <name evidence="8" type="ORF">DFH94DRAFT_691586</name>
</gene>
<comment type="similarity">
    <text evidence="2">Belongs to the TMEM135 family.</text>
</comment>
<accession>A0A9P5MYW7</accession>
<dbReference type="AlphaFoldDB" id="A0A9P5MYW7"/>
<keyword evidence="5" id="KW-0472">Membrane</keyword>
<evidence type="ECO:0000313" key="9">
    <source>
        <dbReference type="Proteomes" id="UP000759537"/>
    </source>
</evidence>
<sequence>MDRFSSLPNDHPLHVAIRTYPLALSLSLGPALLSFTSSQRTRSDGDGLIVILRRELSTTAFPFAITVALAGGSALRSLWRRVDQRQIETSESDAVTKLQARLKSWQKSFICNALASFVAFSLLQRRRRPTHTRNVHIPLTIPISQAHKAGQGRMSATLDLTLLVLVRAFDALVQGLVFRRAGDEKKQERKRRLAITTKLDALAFWASSAGSASHFFVHELPLTDVDRRIMWCFFYEPSRLPSSYVKWIGSLANIDDRIVSALRLIREKRWSYIYGISPDPNPVSLLAKDLGYPAQLGDPKLLPAYGGHFANAVWNVLGVPDRGSVGGLPCEIVHGAVTGGSCTANFTIRGLHAFLESLALYVPVHVLPILIRRPRRLLNFQSILDTLLGILRSASFLSAFVSSFWAAVCFTRTLAVARVLPEISHDFYDGPFGCVMAGCLVCGSSIWIESGRRRGEMALYVLPRAIRACLPDRWLRSGRKSVHAIEQMVFTTALATLLTAAVHHPETLRGLSRWTLGFIFQGPNALRLQRKNVDSFKGTRVEPPNTSAPRLSTKQK</sequence>
<dbReference type="EMBL" id="WHVB01000006">
    <property type="protein sequence ID" value="KAF8481952.1"/>
    <property type="molecule type" value="Genomic_DNA"/>
</dbReference>
<keyword evidence="3" id="KW-0812">Transmembrane</keyword>
<dbReference type="Pfam" id="PF15982">
    <property type="entry name" value="TMEM135_C_rich"/>
    <property type="match status" value="1"/>
</dbReference>
<evidence type="ECO:0000259" key="7">
    <source>
        <dbReference type="Pfam" id="PF15982"/>
    </source>
</evidence>
<dbReference type="InterPro" id="IPR031926">
    <property type="entry name" value="TMEM135_N"/>
</dbReference>